<evidence type="ECO:0008006" key="3">
    <source>
        <dbReference type="Google" id="ProtNLM"/>
    </source>
</evidence>
<reference evidence="1 2" key="1">
    <citation type="journal article" date="2015" name="Nature">
        <title>rRNA introns, odd ribosomes, and small enigmatic genomes across a large radiation of phyla.</title>
        <authorList>
            <person name="Brown C.T."/>
            <person name="Hug L.A."/>
            <person name="Thomas B.C."/>
            <person name="Sharon I."/>
            <person name="Castelle C.J."/>
            <person name="Singh A."/>
            <person name="Wilkins M.J."/>
            <person name="Williams K.H."/>
            <person name="Banfield J.F."/>
        </authorList>
    </citation>
    <scope>NUCLEOTIDE SEQUENCE [LARGE SCALE GENOMIC DNA]</scope>
</reference>
<dbReference type="EMBL" id="LCDG01000001">
    <property type="protein sequence ID" value="KKS48347.1"/>
    <property type="molecule type" value="Genomic_DNA"/>
</dbReference>
<dbReference type="STRING" id="1618756.UV12_C0001G0042"/>
<dbReference type="Proteomes" id="UP000034704">
    <property type="component" value="Unassembled WGS sequence"/>
</dbReference>
<name>A0A0G0ZHX0_9BACT</name>
<comment type="caution">
    <text evidence="1">The sequence shown here is derived from an EMBL/GenBank/DDBJ whole genome shotgun (WGS) entry which is preliminary data.</text>
</comment>
<protein>
    <recommendedName>
        <fullName evidence="3">Transglutaminase-like domain-containing protein</fullName>
    </recommendedName>
</protein>
<organism evidence="1 2">
    <name type="scientific">Candidatus Nomurabacteria bacterium GW2011_GWC2_42_20</name>
    <dbReference type="NCBI Taxonomy" id="1618756"/>
    <lineage>
        <taxon>Bacteria</taxon>
        <taxon>Candidatus Nomuraibacteriota</taxon>
    </lineage>
</organism>
<proteinExistence type="predicted"/>
<dbReference type="AlphaFoldDB" id="A0A0G0ZHX0"/>
<sequence>MPPLAFADIRILSCLNTPKKIQDFLDSLPINLEKRGETCMSPSRVLREKRAHCIEGAMLAATALWLQGEKPLIMSLKVSRGDYDHVVALYKKNGHWGAISKTNHSVLRFRDPVYRTLRELALSYFHEYFLISNGKKTMRGYSRPINMKRFGRNWVMAEDDLWDIGNAIFNSPHIKVVPKKNEKHIRTAHPLERRAASLKEWRGNK</sequence>
<accession>A0A0G0ZHX0</accession>
<gene>
    <name evidence="1" type="ORF">UV12_C0001G0042</name>
</gene>
<evidence type="ECO:0000313" key="1">
    <source>
        <dbReference type="EMBL" id="KKS48347.1"/>
    </source>
</evidence>
<evidence type="ECO:0000313" key="2">
    <source>
        <dbReference type="Proteomes" id="UP000034704"/>
    </source>
</evidence>